<sequence length="496" mass="55750">MTSLQLQTKILLAGVSGILIARSYTFPNGWILIPIGIAVWWAGTHKRSLSDYLIFSTFFSLGYWFTHIAWISSIGIDAYILLATLMSMIYTTSGYFMFKVRDLYFPFAWYALIFISIETITDFVPFGGFPWGKIAYGSADAPWANLMPFGSAPLASLAILLVAILLIPLVGFILQKAFFPALVFSILIFAFVYTIDGLKFGYDKSSKSMNLALIQGSVPRSGLLFNEQKLEVLKFHSIETKKLLTESNREIDAIFWPENAIDVDPFKNAQAAEYINEILDLSQKPLLAGVVVQKDNGLSNSVSLWNPLTSNVEQEYVKSILVPFGEYLPFRETLSKYIRRFDLIPQDFIPGKYPNNIDINGSVISPIICFEIAWNKTLNEQMMSGGQLISVHTNNATYAFSNQIDQQFTMTRLRALEMGREVVISATTGISAHIDRSGKALWQSNEFIPQSEVVQANLYSDVTPAVKYSKEIGLISLFGIFLPFILLLVRYGYRKL</sequence>
<dbReference type="PROSITE" id="PS50263">
    <property type="entry name" value="CN_HYDROLASE"/>
    <property type="match status" value="1"/>
</dbReference>
<accession>A0A6J6EVI6</accession>
<feature type="transmembrane region" description="Helical" evidence="8">
    <location>
        <begin position="52"/>
        <end position="72"/>
    </location>
</feature>
<keyword evidence="4 8" id="KW-0812">Transmembrane</keyword>
<dbReference type="InterPro" id="IPR045378">
    <property type="entry name" value="LNT_N"/>
</dbReference>
<evidence type="ECO:0000256" key="3">
    <source>
        <dbReference type="ARBA" id="ARBA00022679"/>
    </source>
</evidence>
<keyword evidence="3" id="KW-0808">Transferase</keyword>
<dbReference type="PANTHER" id="PTHR38686">
    <property type="entry name" value="APOLIPOPROTEIN N-ACYLTRANSFERASE"/>
    <property type="match status" value="1"/>
</dbReference>
<keyword evidence="5 8" id="KW-1133">Transmembrane helix</keyword>
<evidence type="ECO:0000313" key="10">
    <source>
        <dbReference type="EMBL" id="CAB4578663.1"/>
    </source>
</evidence>
<dbReference type="GO" id="GO:0005886">
    <property type="term" value="C:plasma membrane"/>
    <property type="evidence" value="ECO:0007669"/>
    <property type="project" value="UniProtKB-SubCell"/>
</dbReference>
<gene>
    <name evidence="10" type="ORF">UFOPK1740_00743</name>
</gene>
<evidence type="ECO:0000256" key="7">
    <source>
        <dbReference type="ARBA" id="ARBA00023315"/>
    </source>
</evidence>
<proteinExistence type="inferred from homology"/>
<dbReference type="Gene3D" id="3.60.110.10">
    <property type="entry name" value="Carbon-nitrogen hydrolase"/>
    <property type="match status" value="1"/>
</dbReference>
<dbReference type="InterPro" id="IPR036526">
    <property type="entry name" value="C-N_Hydrolase_sf"/>
</dbReference>
<dbReference type="SUPFAM" id="SSF56317">
    <property type="entry name" value="Carbon-nitrogen hydrolase"/>
    <property type="match status" value="1"/>
</dbReference>
<keyword evidence="7" id="KW-0012">Acyltransferase</keyword>
<comment type="subcellular location">
    <subcellularLocation>
        <location evidence="1">Cell membrane</location>
        <topology evidence="1">Multi-pass membrane protein</topology>
    </subcellularLocation>
</comment>
<dbReference type="Pfam" id="PF20154">
    <property type="entry name" value="LNT_N"/>
    <property type="match status" value="1"/>
</dbReference>
<feature type="transmembrane region" description="Helical" evidence="8">
    <location>
        <begin position="78"/>
        <end position="98"/>
    </location>
</feature>
<organism evidence="10">
    <name type="scientific">freshwater metagenome</name>
    <dbReference type="NCBI Taxonomy" id="449393"/>
    <lineage>
        <taxon>unclassified sequences</taxon>
        <taxon>metagenomes</taxon>
        <taxon>ecological metagenomes</taxon>
    </lineage>
</organism>
<dbReference type="CDD" id="cd07571">
    <property type="entry name" value="ALP_N-acyl_transferase"/>
    <property type="match status" value="1"/>
</dbReference>
<feature type="domain" description="CN hydrolase" evidence="9">
    <location>
        <begin position="209"/>
        <end position="460"/>
    </location>
</feature>
<evidence type="ECO:0000256" key="1">
    <source>
        <dbReference type="ARBA" id="ARBA00004651"/>
    </source>
</evidence>
<dbReference type="Pfam" id="PF00795">
    <property type="entry name" value="CN_hydrolase"/>
    <property type="match status" value="1"/>
</dbReference>
<dbReference type="EMBL" id="CAEZTU010000029">
    <property type="protein sequence ID" value="CAB4578663.1"/>
    <property type="molecule type" value="Genomic_DNA"/>
</dbReference>
<keyword evidence="2" id="KW-1003">Cell membrane</keyword>
<dbReference type="GO" id="GO:0042158">
    <property type="term" value="P:lipoprotein biosynthetic process"/>
    <property type="evidence" value="ECO:0007669"/>
    <property type="project" value="InterPro"/>
</dbReference>
<feature type="transmembrane region" description="Helical" evidence="8">
    <location>
        <begin position="472"/>
        <end position="493"/>
    </location>
</feature>
<evidence type="ECO:0000259" key="9">
    <source>
        <dbReference type="PROSITE" id="PS50263"/>
    </source>
</evidence>
<evidence type="ECO:0000256" key="4">
    <source>
        <dbReference type="ARBA" id="ARBA00022692"/>
    </source>
</evidence>
<dbReference type="HAMAP" id="MF_01148">
    <property type="entry name" value="Lnt"/>
    <property type="match status" value="1"/>
</dbReference>
<evidence type="ECO:0000256" key="6">
    <source>
        <dbReference type="ARBA" id="ARBA00023136"/>
    </source>
</evidence>
<dbReference type="AlphaFoldDB" id="A0A6J6EVI6"/>
<reference evidence="10" key="1">
    <citation type="submission" date="2020-05" db="EMBL/GenBank/DDBJ databases">
        <authorList>
            <person name="Chiriac C."/>
            <person name="Salcher M."/>
            <person name="Ghai R."/>
            <person name="Kavagutti S V."/>
        </authorList>
    </citation>
    <scope>NUCLEOTIDE SEQUENCE</scope>
</reference>
<dbReference type="NCBIfam" id="TIGR00546">
    <property type="entry name" value="lnt"/>
    <property type="match status" value="1"/>
</dbReference>
<protein>
    <submittedName>
        <fullName evidence="10">Unannotated protein</fullName>
    </submittedName>
</protein>
<dbReference type="InterPro" id="IPR003010">
    <property type="entry name" value="C-N_Hydrolase"/>
</dbReference>
<dbReference type="PANTHER" id="PTHR38686:SF1">
    <property type="entry name" value="APOLIPOPROTEIN N-ACYLTRANSFERASE"/>
    <property type="match status" value="1"/>
</dbReference>
<feature type="transmembrane region" description="Helical" evidence="8">
    <location>
        <begin position="149"/>
        <end position="170"/>
    </location>
</feature>
<dbReference type="GO" id="GO:0016410">
    <property type="term" value="F:N-acyltransferase activity"/>
    <property type="evidence" value="ECO:0007669"/>
    <property type="project" value="InterPro"/>
</dbReference>
<evidence type="ECO:0000256" key="8">
    <source>
        <dbReference type="SAM" id="Phobius"/>
    </source>
</evidence>
<name>A0A6J6EVI6_9ZZZZ</name>
<dbReference type="InterPro" id="IPR004563">
    <property type="entry name" value="Apolipo_AcylTrfase"/>
</dbReference>
<feature type="transmembrane region" description="Helical" evidence="8">
    <location>
        <begin position="20"/>
        <end position="40"/>
    </location>
</feature>
<keyword evidence="6 8" id="KW-0472">Membrane</keyword>
<evidence type="ECO:0000256" key="5">
    <source>
        <dbReference type="ARBA" id="ARBA00022989"/>
    </source>
</evidence>
<feature type="transmembrane region" description="Helical" evidence="8">
    <location>
        <begin position="107"/>
        <end position="129"/>
    </location>
</feature>
<feature type="transmembrane region" description="Helical" evidence="8">
    <location>
        <begin position="177"/>
        <end position="195"/>
    </location>
</feature>
<evidence type="ECO:0000256" key="2">
    <source>
        <dbReference type="ARBA" id="ARBA00022475"/>
    </source>
</evidence>